<dbReference type="PRINTS" id="PR00080">
    <property type="entry name" value="SDRFAMILY"/>
</dbReference>
<dbReference type="Proteomes" id="UP000036045">
    <property type="component" value="Unassembled WGS sequence"/>
</dbReference>
<keyword evidence="5" id="KW-1185">Reference proteome</keyword>
<dbReference type="InterPro" id="IPR002347">
    <property type="entry name" value="SDR_fam"/>
</dbReference>
<dbReference type="RefSeq" id="WP_047943830.1">
    <property type="nucleotide sequence ID" value="NZ_CP053989.1"/>
</dbReference>
<evidence type="ECO:0000313" key="4">
    <source>
        <dbReference type="EMBL" id="KLV23622.1"/>
    </source>
</evidence>
<dbReference type="Gene3D" id="3.40.50.720">
    <property type="entry name" value="NAD(P)-binding Rossmann-like Domain"/>
    <property type="match status" value="1"/>
</dbReference>
<dbReference type="SMART" id="SM00822">
    <property type="entry name" value="PKS_KR"/>
    <property type="match status" value="1"/>
</dbReference>
<dbReference type="PRINTS" id="PR00081">
    <property type="entry name" value="GDHRDH"/>
</dbReference>
<keyword evidence="2" id="KW-0560">Oxidoreductase</keyword>
<dbReference type="Pfam" id="PF13561">
    <property type="entry name" value="adh_short_C2"/>
    <property type="match status" value="1"/>
</dbReference>
<reference evidence="4 5" key="1">
    <citation type="submission" date="2015-05" db="EMBL/GenBank/DDBJ databases">
        <title>Whole genome sequence and identification of bacterial endophytes from Costus igneus.</title>
        <authorList>
            <person name="Lee Y.P."/>
            <person name="Gan H.M."/>
            <person name="Eng W."/>
            <person name="Wheatley M.S."/>
            <person name="Caraballo A."/>
            <person name="Polter S."/>
            <person name="Savka M.A."/>
            <person name="Hudson A.O."/>
        </authorList>
    </citation>
    <scope>NUCLEOTIDE SEQUENCE [LARGE SCALE GENOMIC DNA]</scope>
    <source>
        <strain evidence="4 5">RIT379</strain>
    </source>
</reference>
<organism evidence="4 5">
    <name type="scientific">Niallia circulans</name>
    <name type="common">Bacillus circulans</name>
    <dbReference type="NCBI Taxonomy" id="1397"/>
    <lineage>
        <taxon>Bacteria</taxon>
        <taxon>Bacillati</taxon>
        <taxon>Bacillota</taxon>
        <taxon>Bacilli</taxon>
        <taxon>Bacillales</taxon>
        <taxon>Bacillaceae</taxon>
        <taxon>Niallia</taxon>
    </lineage>
</organism>
<evidence type="ECO:0000313" key="5">
    <source>
        <dbReference type="Proteomes" id="UP000036045"/>
    </source>
</evidence>
<dbReference type="PATRIC" id="fig|1397.4.peg.2526"/>
<comment type="caution">
    <text evidence="4">The sequence shown here is derived from an EMBL/GenBank/DDBJ whole genome shotgun (WGS) entry which is preliminary data.</text>
</comment>
<dbReference type="OrthoDB" id="9803333at2"/>
<accession>A0A0J1ICB6</accession>
<dbReference type="SUPFAM" id="SSF51735">
    <property type="entry name" value="NAD(P)-binding Rossmann-fold domains"/>
    <property type="match status" value="1"/>
</dbReference>
<dbReference type="GO" id="GO:0008206">
    <property type="term" value="P:bile acid metabolic process"/>
    <property type="evidence" value="ECO:0007669"/>
    <property type="project" value="UniProtKB-ARBA"/>
</dbReference>
<comment type="similarity">
    <text evidence="1">Belongs to the short-chain dehydrogenases/reductases (SDR) family.</text>
</comment>
<evidence type="ECO:0000256" key="2">
    <source>
        <dbReference type="ARBA" id="ARBA00023002"/>
    </source>
</evidence>
<protein>
    <submittedName>
        <fullName evidence="4">3-ketoacyl-ACP reductase</fullName>
    </submittedName>
</protein>
<dbReference type="GO" id="GO:0016614">
    <property type="term" value="F:oxidoreductase activity, acting on CH-OH group of donors"/>
    <property type="evidence" value="ECO:0007669"/>
    <property type="project" value="UniProtKB-ARBA"/>
</dbReference>
<proteinExistence type="inferred from homology"/>
<dbReference type="CDD" id="cd05362">
    <property type="entry name" value="THN_reductase-like_SDR_c"/>
    <property type="match status" value="1"/>
</dbReference>
<dbReference type="FunFam" id="3.40.50.720:FF:000084">
    <property type="entry name" value="Short-chain dehydrogenase reductase"/>
    <property type="match status" value="1"/>
</dbReference>
<dbReference type="InterPro" id="IPR036291">
    <property type="entry name" value="NAD(P)-bd_dom_sf"/>
</dbReference>
<gene>
    <name evidence="4" type="ORF">ABW02_19030</name>
</gene>
<evidence type="ECO:0000259" key="3">
    <source>
        <dbReference type="SMART" id="SM00822"/>
    </source>
</evidence>
<dbReference type="NCBIfam" id="NF005559">
    <property type="entry name" value="PRK07231.1"/>
    <property type="match status" value="1"/>
</dbReference>
<name>A0A0J1ICB6_NIACI</name>
<dbReference type="EMBL" id="LDPH01000024">
    <property type="protein sequence ID" value="KLV23622.1"/>
    <property type="molecule type" value="Genomic_DNA"/>
</dbReference>
<dbReference type="GeneID" id="56351395"/>
<dbReference type="AlphaFoldDB" id="A0A0J1ICB6"/>
<sequence length="246" mass="26719">MKHLQDKVAIITGSSRGIGATIAEELAQLGAKVIINYSSSSEKAKEVVASIVNKGGEAIAVQADVSKVKEVERLFIETLQHFGKIDILVNNAGIMHTIPLKAVTEEEFDLHFSINVKGTYFACQQALQHMEAEGRIINFSTSVAGMMFPGYSLYAATKGAVEQITRQLAKEFGPKKITINTISPGPTNTELFMDGKSPEQLKKLKKLNAFGRFGETDDIAKVVAFLASEDARWITGQTLRVNGGMV</sequence>
<dbReference type="InterPro" id="IPR057326">
    <property type="entry name" value="KR_dom"/>
</dbReference>
<feature type="domain" description="Ketoreductase" evidence="3">
    <location>
        <begin position="7"/>
        <end position="185"/>
    </location>
</feature>
<dbReference type="PANTHER" id="PTHR48107">
    <property type="entry name" value="NADPH-DEPENDENT ALDEHYDE REDUCTASE-LIKE PROTEIN, CHLOROPLASTIC-RELATED"/>
    <property type="match status" value="1"/>
</dbReference>
<evidence type="ECO:0000256" key="1">
    <source>
        <dbReference type="ARBA" id="ARBA00006484"/>
    </source>
</evidence>
<dbReference type="PANTHER" id="PTHR48107:SF7">
    <property type="entry name" value="RE15974P"/>
    <property type="match status" value="1"/>
</dbReference>